<feature type="transmembrane region" description="Helical" evidence="1">
    <location>
        <begin position="186"/>
        <end position="209"/>
    </location>
</feature>
<feature type="transmembrane region" description="Helical" evidence="1">
    <location>
        <begin position="120"/>
        <end position="139"/>
    </location>
</feature>
<gene>
    <name evidence="2" type="ORF">J2S42_004704</name>
</gene>
<dbReference type="AlphaFoldDB" id="A0AAE3W477"/>
<reference evidence="2 3" key="1">
    <citation type="submission" date="2023-07" db="EMBL/GenBank/DDBJ databases">
        <title>Sequencing the genomes of 1000 actinobacteria strains.</title>
        <authorList>
            <person name="Klenk H.-P."/>
        </authorList>
    </citation>
    <scope>NUCLEOTIDE SEQUENCE [LARGE SCALE GENOMIC DNA]</scope>
    <source>
        <strain evidence="2 3">DSM 44709</strain>
    </source>
</reference>
<comment type="caution">
    <text evidence="2">The sequence shown here is derived from an EMBL/GenBank/DDBJ whole genome shotgun (WGS) entry which is preliminary data.</text>
</comment>
<feature type="transmembrane region" description="Helical" evidence="1">
    <location>
        <begin position="145"/>
        <end position="174"/>
    </location>
</feature>
<sequence length="210" mass="22126">MTDDAWAAYLDAARELDVARRDATVAAGLDRPVRAAHDDLAVVRARLVTQRTRLRELGAEESALIPTLDEVTAVSVGMGDGPAAIRSALQRARDTVEAAESRLPPHRPAAPRTPVWVRNLVVYGALAAAVLVIQLALYMTVRSEALLAFALLFGVTLPALAFGLGWFAIGLAFPRGDDGRADRTPLLGLLVCTAPSVLTCVGVGLIALAA</sequence>
<name>A0AAE3W477_9ACTN</name>
<proteinExistence type="predicted"/>
<evidence type="ECO:0000256" key="1">
    <source>
        <dbReference type="SAM" id="Phobius"/>
    </source>
</evidence>
<dbReference type="RefSeq" id="WP_307242435.1">
    <property type="nucleotide sequence ID" value="NZ_JAUSUZ010000001.1"/>
</dbReference>
<keyword evidence="1" id="KW-0472">Membrane</keyword>
<dbReference type="EMBL" id="JAUSUZ010000001">
    <property type="protein sequence ID" value="MDQ0368035.1"/>
    <property type="molecule type" value="Genomic_DNA"/>
</dbReference>
<organism evidence="2 3">
    <name type="scientific">Catenuloplanes indicus</name>
    <dbReference type="NCBI Taxonomy" id="137267"/>
    <lineage>
        <taxon>Bacteria</taxon>
        <taxon>Bacillati</taxon>
        <taxon>Actinomycetota</taxon>
        <taxon>Actinomycetes</taxon>
        <taxon>Micromonosporales</taxon>
        <taxon>Micromonosporaceae</taxon>
        <taxon>Catenuloplanes</taxon>
    </lineage>
</organism>
<evidence type="ECO:0000313" key="2">
    <source>
        <dbReference type="EMBL" id="MDQ0368035.1"/>
    </source>
</evidence>
<keyword evidence="3" id="KW-1185">Reference proteome</keyword>
<keyword evidence="1" id="KW-0812">Transmembrane</keyword>
<protein>
    <submittedName>
        <fullName evidence="2">Uncharacterized protein</fullName>
    </submittedName>
</protein>
<dbReference type="Proteomes" id="UP001240236">
    <property type="component" value="Unassembled WGS sequence"/>
</dbReference>
<evidence type="ECO:0000313" key="3">
    <source>
        <dbReference type="Proteomes" id="UP001240236"/>
    </source>
</evidence>
<keyword evidence="1" id="KW-1133">Transmembrane helix</keyword>
<accession>A0AAE3W477</accession>